<sequence>MPAQPHDTGQGRPTRRVSMVPLRSSYSRAPYASQKNTLRSTAGASSLTGAIEPTHLPQPQVSQASGSSTQTRNGRGANRSRTPQRQPQQQVPETHVDVFPTLDLSELSYSSAASTPPVISAPHPAPARPTPPPARPASAPTRTRTQRKTADTTRNRAKDAGQAQPARKAKNVAAIVITIFLFFTYMAPKIVDAIMPDRPWDVDDVVAIGGQDEDFDSATTIFAEPPVPTSMKNILVDVKKLPPQESGSRETPAQIGERISINDVALTVENVQRGSEADRAAWDMAPPGYEYVLVDIRLENPSKRVIDFDPVIINDDDEAIHGEISRGNDDFRYEAKPDANGTREGQILFLVERGVLGTLMFYSYDYDYPVVFYALP</sequence>
<evidence type="ECO:0000313" key="4">
    <source>
        <dbReference type="EMBL" id="RRC94605.1"/>
    </source>
</evidence>
<feature type="region of interest" description="Disordered" evidence="2">
    <location>
        <begin position="113"/>
        <end position="168"/>
    </location>
</feature>
<accession>A0A3P1SCY0</accession>
<dbReference type="EMBL" id="RQZF01000012">
    <property type="protein sequence ID" value="RRC94605.1"/>
    <property type="molecule type" value="Genomic_DNA"/>
</dbReference>
<protein>
    <submittedName>
        <fullName evidence="4">DUF4352 domain-containing protein</fullName>
    </submittedName>
</protein>
<feature type="domain" description="DUF4352" evidence="3">
    <location>
        <begin position="254"/>
        <end position="357"/>
    </location>
</feature>
<feature type="compositionally biased region" description="Polar residues" evidence="2">
    <location>
        <begin position="57"/>
        <end position="73"/>
    </location>
</feature>
<feature type="compositionally biased region" description="Pro residues" evidence="2">
    <location>
        <begin position="123"/>
        <end position="135"/>
    </location>
</feature>
<keyword evidence="5" id="KW-1185">Reference proteome</keyword>
<organism evidence="4 5">
    <name type="scientific">Schaalia canis</name>
    <dbReference type="NCBI Taxonomy" id="100469"/>
    <lineage>
        <taxon>Bacteria</taxon>
        <taxon>Bacillati</taxon>
        <taxon>Actinomycetota</taxon>
        <taxon>Actinomycetes</taxon>
        <taxon>Actinomycetales</taxon>
        <taxon>Actinomycetaceae</taxon>
        <taxon>Schaalia</taxon>
    </lineage>
</organism>
<evidence type="ECO:0000256" key="1">
    <source>
        <dbReference type="ARBA" id="ARBA00022729"/>
    </source>
</evidence>
<dbReference type="InterPro" id="IPR029050">
    <property type="entry name" value="Immunoprotect_excell_Ig-like"/>
</dbReference>
<dbReference type="Proteomes" id="UP000280444">
    <property type="component" value="Unassembled WGS sequence"/>
</dbReference>
<comment type="caution">
    <text evidence="4">The sequence shown here is derived from an EMBL/GenBank/DDBJ whole genome shotgun (WGS) entry which is preliminary data.</text>
</comment>
<evidence type="ECO:0000259" key="3">
    <source>
        <dbReference type="Pfam" id="PF11611"/>
    </source>
</evidence>
<dbReference type="AlphaFoldDB" id="A0A3P1SCY0"/>
<name>A0A3P1SCY0_9ACTO</name>
<keyword evidence="1" id="KW-0732">Signal</keyword>
<feature type="region of interest" description="Disordered" evidence="2">
    <location>
        <begin position="1"/>
        <end position="95"/>
    </location>
</feature>
<feature type="compositionally biased region" description="Basic and acidic residues" evidence="2">
    <location>
        <begin position="148"/>
        <end position="159"/>
    </location>
</feature>
<evidence type="ECO:0000256" key="2">
    <source>
        <dbReference type="SAM" id="MobiDB-lite"/>
    </source>
</evidence>
<feature type="compositionally biased region" description="Low complexity" evidence="2">
    <location>
        <begin position="83"/>
        <end position="92"/>
    </location>
</feature>
<dbReference type="Gene3D" id="2.60.40.1240">
    <property type="match status" value="1"/>
</dbReference>
<dbReference type="InterPro" id="IPR029051">
    <property type="entry name" value="DUF4352"/>
</dbReference>
<feature type="compositionally biased region" description="Polar residues" evidence="2">
    <location>
        <begin position="33"/>
        <end position="48"/>
    </location>
</feature>
<evidence type="ECO:0000313" key="5">
    <source>
        <dbReference type="Proteomes" id="UP000280444"/>
    </source>
</evidence>
<proteinExistence type="predicted"/>
<gene>
    <name evidence="4" type="ORF">EII11_09235</name>
</gene>
<reference evidence="4 5" key="1">
    <citation type="submission" date="2018-11" db="EMBL/GenBank/DDBJ databases">
        <title>Genomes From Bacteria Associated with the Canine Oral Cavity: a Test Case for Automated Genome-Based Taxonomic Assignment.</title>
        <authorList>
            <person name="Coil D.A."/>
            <person name="Jospin G."/>
            <person name="Darling A.E."/>
            <person name="Wallis C."/>
            <person name="Davis I.J."/>
            <person name="Harris S."/>
            <person name="Eisen J.A."/>
            <person name="Holcombe L.J."/>
            <person name="O'Flynn C."/>
        </authorList>
    </citation>
    <scope>NUCLEOTIDE SEQUENCE [LARGE SCALE GENOMIC DNA]</scope>
    <source>
        <strain evidence="4 5">OH770</strain>
    </source>
</reference>
<dbReference type="Pfam" id="PF11611">
    <property type="entry name" value="DUF4352"/>
    <property type="match status" value="1"/>
</dbReference>